<reference evidence="1 2" key="1">
    <citation type="journal article" date="2013" name="Genome Announc.">
        <title>Draft Genome Sequence of Rhodococcus opacus Strain M213 Shows a Diverse Catabolic Potential.</title>
        <authorList>
            <person name="Pathak A."/>
            <person name="Green S.J."/>
            <person name="Ogram A."/>
            <person name="Chauhan A."/>
        </authorList>
    </citation>
    <scope>NUCLEOTIDE SEQUENCE [LARGE SCALE GENOMIC DNA]</scope>
    <source>
        <strain evidence="1 2">M213</strain>
    </source>
</reference>
<accession>K8X5A3</accession>
<proteinExistence type="predicted"/>
<name>K8X5A3_RHOOP</name>
<evidence type="ECO:0000313" key="2">
    <source>
        <dbReference type="Proteomes" id="UP000005951"/>
    </source>
</evidence>
<dbReference type="Proteomes" id="UP000005951">
    <property type="component" value="Unassembled WGS sequence"/>
</dbReference>
<sequence length="85" mass="9393">MAELTAWNCTFGHVPDDLLGETCCGDVEGGPMPEDCSGYARRPAVQPRFEALTDWWGLFLWQHSRRGDCGGLKAGGRRARIVLRA</sequence>
<organism evidence="1 2">
    <name type="scientific">Rhodococcus opacus M213</name>
    <dbReference type="NCBI Taxonomy" id="1129896"/>
    <lineage>
        <taxon>Bacteria</taxon>
        <taxon>Bacillati</taxon>
        <taxon>Actinomycetota</taxon>
        <taxon>Actinomycetes</taxon>
        <taxon>Mycobacteriales</taxon>
        <taxon>Nocardiaceae</taxon>
        <taxon>Rhodococcus</taxon>
    </lineage>
</organism>
<dbReference type="EMBL" id="AJYC02000213">
    <property type="protein sequence ID" value="EKT76724.1"/>
    <property type="molecule type" value="Genomic_DNA"/>
</dbReference>
<dbReference type="AlphaFoldDB" id="K8X5A3"/>
<comment type="caution">
    <text evidence="1">The sequence shown here is derived from an EMBL/GenBank/DDBJ whole genome shotgun (WGS) entry which is preliminary data.</text>
</comment>
<gene>
    <name evidence="1" type="ORF">WSS_A41380</name>
</gene>
<evidence type="ECO:0000313" key="1">
    <source>
        <dbReference type="EMBL" id="EKT76724.1"/>
    </source>
</evidence>
<protein>
    <submittedName>
        <fullName evidence="1">Uncharacterized protein</fullName>
    </submittedName>
</protein>